<protein>
    <submittedName>
        <fullName evidence="2">Uncharacterized protein</fullName>
    </submittedName>
</protein>
<accession>A0A520S479</accession>
<reference evidence="2 3" key="1">
    <citation type="submission" date="2019-02" db="EMBL/GenBank/DDBJ databases">
        <title>Prokaryotic population dynamics and viral predation in marine succession experiment using metagenomics: the confinement effect.</title>
        <authorList>
            <person name="Haro-Moreno J.M."/>
            <person name="Rodriguez-Valera F."/>
            <person name="Lopez-Perez M."/>
        </authorList>
    </citation>
    <scope>NUCLEOTIDE SEQUENCE [LARGE SCALE GENOMIC DNA]</scope>
    <source>
        <strain evidence="2">MED-G157</strain>
    </source>
</reference>
<dbReference type="Proteomes" id="UP000316199">
    <property type="component" value="Unassembled WGS sequence"/>
</dbReference>
<evidence type="ECO:0000313" key="2">
    <source>
        <dbReference type="EMBL" id="RZO77295.1"/>
    </source>
</evidence>
<feature type="signal peptide" evidence="1">
    <location>
        <begin position="1"/>
        <end position="18"/>
    </location>
</feature>
<name>A0A520S479_9GAMM</name>
<proteinExistence type="predicted"/>
<organism evidence="2 3">
    <name type="scientific">OM182 bacterium</name>
    <dbReference type="NCBI Taxonomy" id="2510334"/>
    <lineage>
        <taxon>Bacteria</taxon>
        <taxon>Pseudomonadati</taxon>
        <taxon>Pseudomonadota</taxon>
        <taxon>Gammaproteobacteria</taxon>
        <taxon>OMG group</taxon>
        <taxon>OM182 clade</taxon>
    </lineage>
</organism>
<dbReference type="AlphaFoldDB" id="A0A520S479"/>
<dbReference type="EMBL" id="SHAG01000003">
    <property type="protein sequence ID" value="RZO77295.1"/>
    <property type="molecule type" value="Genomic_DNA"/>
</dbReference>
<feature type="chain" id="PRO_5022014764" evidence="1">
    <location>
        <begin position="19"/>
        <end position="92"/>
    </location>
</feature>
<keyword evidence="1" id="KW-0732">Signal</keyword>
<evidence type="ECO:0000256" key="1">
    <source>
        <dbReference type="SAM" id="SignalP"/>
    </source>
</evidence>
<sequence length="92" mass="10255">MKFTLLVFCLSLFVSVIAAEEKITLDDQIKIKTPQINSRGPEKLADEVSIEMKESSTRGEKLKQEDLGEISQNFVPSELISTDNAVPFPVDI</sequence>
<gene>
    <name evidence="2" type="ORF">EVA68_01525</name>
</gene>
<comment type="caution">
    <text evidence="2">The sequence shown here is derived from an EMBL/GenBank/DDBJ whole genome shotgun (WGS) entry which is preliminary data.</text>
</comment>
<evidence type="ECO:0000313" key="3">
    <source>
        <dbReference type="Proteomes" id="UP000316199"/>
    </source>
</evidence>